<keyword evidence="2" id="KW-1185">Reference proteome</keyword>
<feature type="non-terminal residue" evidence="1">
    <location>
        <position position="19"/>
    </location>
</feature>
<reference evidence="1 2" key="1">
    <citation type="journal article" date="2018" name="Front. Plant Sci.">
        <title>Red Clover (Trifolium pratense) and Zigzag Clover (T. medium) - A Picture of Genomic Similarities and Differences.</title>
        <authorList>
            <person name="Dluhosova J."/>
            <person name="Istvanek J."/>
            <person name="Nedelnik J."/>
            <person name="Repkova J."/>
        </authorList>
    </citation>
    <scope>NUCLEOTIDE SEQUENCE [LARGE SCALE GENOMIC DNA]</scope>
    <source>
        <strain evidence="2">cv. 10/8</strain>
        <tissue evidence="1">Leaf</tissue>
    </source>
</reference>
<dbReference type="Proteomes" id="UP000265520">
    <property type="component" value="Unassembled WGS sequence"/>
</dbReference>
<evidence type="ECO:0000313" key="2">
    <source>
        <dbReference type="Proteomes" id="UP000265520"/>
    </source>
</evidence>
<accession>A0A392VGB3</accession>
<evidence type="ECO:0000313" key="1">
    <source>
        <dbReference type="EMBL" id="MCI86369.1"/>
    </source>
</evidence>
<protein>
    <submittedName>
        <fullName evidence="1">Uncharacterized protein</fullName>
    </submittedName>
</protein>
<name>A0A392VGB3_9FABA</name>
<comment type="caution">
    <text evidence="1">The sequence shown here is derived from an EMBL/GenBank/DDBJ whole genome shotgun (WGS) entry which is preliminary data.</text>
</comment>
<dbReference type="AlphaFoldDB" id="A0A392VGB3"/>
<sequence>MSVVAAEEKCKVLQLQSYR</sequence>
<dbReference type="EMBL" id="LXQA011138696">
    <property type="protein sequence ID" value="MCI86369.1"/>
    <property type="molecule type" value="Genomic_DNA"/>
</dbReference>
<organism evidence="1 2">
    <name type="scientific">Trifolium medium</name>
    <dbReference type="NCBI Taxonomy" id="97028"/>
    <lineage>
        <taxon>Eukaryota</taxon>
        <taxon>Viridiplantae</taxon>
        <taxon>Streptophyta</taxon>
        <taxon>Embryophyta</taxon>
        <taxon>Tracheophyta</taxon>
        <taxon>Spermatophyta</taxon>
        <taxon>Magnoliopsida</taxon>
        <taxon>eudicotyledons</taxon>
        <taxon>Gunneridae</taxon>
        <taxon>Pentapetalae</taxon>
        <taxon>rosids</taxon>
        <taxon>fabids</taxon>
        <taxon>Fabales</taxon>
        <taxon>Fabaceae</taxon>
        <taxon>Papilionoideae</taxon>
        <taxon>50 kb inversion clade</taxon>
        <taxon>NPAAA clade</taxon>
        <taxon>Hologalegina</taxon>
        <taxon>IRL clade</taxon>
        <taxon>Trifolieae</taxon>
        <taxon>Trifolium</taxon>
    </lineage>
</organism>
<proteinExistence type="predicted"/>